<dbReference type="EMBL" id="MU825882">
    <property type="protein sequence ID" value="KAJ7385098.1"/>
    <property type="molecule type" value="Genomic_DNA"/>
</dbReference>
<dbReference type="AlphaFoldDB" id="A0A9W9ZNR6"/>
<reference evidence="1" key="1">
    <citation type="submission" date="2023-01" db="EMBL/GenBank/DDBJ databases">
        <title>Genome assembly of the deep-sea coral Lophelia pertusa.</title>
        <authorList>
            <person name="Herrera S."/>
            <person name="Cordes E."/>
        </authorList>
    </citation>
    <scope>NUCLEOTIDE SEQUENCE</scope>
    <source>
        <strain evidence="1">USNM1676648</strain>
        <tissue evidence="1">Polyp</tissue>
    </source>
</reference>
<name>A0A9W9ZNR6_9CNID</name>
<comment type="caution">
    <text evidence="1">The sequence shown here is derived from an EMBL/GenBank/DDBJ whole genome shotgun (WGS) entry which is preliminary data.</text>
</comment>
<evidence type="ECO:0000313" key="1">
    <source>
        <dbReference type="EMBL" id="KAJ7385098.1"/>
    </source>
</evidence>
<evidence type="ECO:0000313" key="2">
    <source>
        <dbReference type="Proteomes" id="UP001163046"/>
    </source>
</evidence>
<accession>A0A9W9ZNR6</accession>
<dbReference type="Proteomes" id="UP001163046">
    <property type="component" value="Unassembled WGS sequence"/>
</dbReference>
<organism evidence="1 2">
    <name type="scientific">Desmophyllum pertusum</name>
    <dbReference type="NCBI Taxonomy" id="174260"/>
    <lineage>
        <taxon>Eukaryota</taxon>
        <taxon>Metazoa</taxon>
        <taxon>Cnidaria</taxon>
        <taxon>Anthozoa</taxon>
        <taxon>Hexacorallia</taxon>
        <taxon>Scleractinia</taxon>
        <taxon>Caryophylliina</taxon>
        <taxon>Caryophylliidae</taxon>
        <taxon>Desmophyllum</taxon>
    </lineage>
</organism>
<proteinExistence type="predicted"/>
<protein>
    <submittedName>
        <fullName evidence="1">Uncharacterized protein</fullName>
    </submittedName>
</protein>
<gene>
    <name evidence="1" type="ORF">OS493_017464</name>
</gene>
<sequence length="93" mass="10572">MCVRLSFSGVSVAITAEAKLEFKHSFRWTLSSNDQQILSSFYFLKKKCDRCRLKKSVRDDSSFAGSKSFHSATNTFLVEMVSKDSLTVMESEE</sequence>
<keyword evidence="2" id="KW-1185">Reference proteome</keyword>